<keyword evidence="2" id="KW-1185">Reference proteome</keyword>
<reference evidence="1" key="1">
    <citation type="submission" date="2022-10" db="EMBL/GenBank/DDBJ databases">
        <title>The complete genomes of actinobacterial strains from the NBC collection.</title>
        <authorList>
            <person name="Joergensen T.S."/>
            <person name="Alvarez Arevalo M."/>
            <person name="Sterndorff E.B."/>
            <person name="Faurdal D."/>
            <person name="Vuksanovic O."/>
            <person name="Mourched A.-S."/>
            <person name="Charusanti P."/>
            <person name="Shaw S."/>
            <person name="Blin K."/>
            <person name="Weber T."/>
        </authorList>
    </citation>
    <scope>NUCLEOTIDE SEQUENCE</scope>
    <source>
        <strain evidence="1">NBC_00256</strain>
    </source>
</reference>
<sequence>MRPDRVAERPYQARRFDISVDRPFEDFRRQYEEAVPPYDPTAFNALVARGAPWSDVLSLMRERAPNGFLIYWSSGDLQPMMSLAGDSAQSVEYLMGNHTIAERMFRHDPTVMLYAPLRTAISSDSGGTRLTIEQPSCAMGSFGVDAIHAVGVELDRKVASLLEHLGLPIPAQLSA</sequence>
<proteinExistence type="predicted"/>
<evidence type="ECO:0008006" key="3">
    <source>
        <dbReference type="Google" id="ProtNLM"/>
    </source>
</evidence>
<dbReference type="Gene3D" id="3.30.310.70">
    <property type="entry name" value="TT1751-like domain"/>
    <property type="match status" value="1"/>
</dbReference>
<gene>
    <name evidence="1" type="ORF">OG994_03830</name>
</gene>
<dbReference type="InterPro" id="IPR035923">
    <property type="entry name" value="TT1751-like_sf"/>
</dbReference>
<dbReference type="SUPFAM" id="SSF103247">
    <property type="entry name" value="TT1751-like"/>
    <property type="match status" value="1"/>
</dbReference>
<accession>A0ABZ1S876</accession>
<organism evidence="1 2">
    <name type="scientific">Micromonospora globbae</name>
    <dbReference type="NCBI Taxonomy" id="1894969"/>
    <lineage>
        <taxon>Bacteria</taxon>
        <taxon>Bacillati</taxon>
        <taxon>Actinomycetota</taxon>
        <taxon>Actinomycetes</taxon>
        <taxon>Micromonosporales</taxon>
        <taxon>Micromonosporaceae</taxon>
        <taxon>Micromonospora</taxon>
    </lineage>
</organism>
<dbReference type="Proteomes" id="UP001432190">
    <property type="component" value="Chromosome"/>
</dbReference>
<dbReference type="EMBL" id="CP108084">
    <property type="protein sequence ID" value="WUP50666.1"/>
    <property type="molecule type" value="Genomic_DNA"/>
</dbReference>
<evidence type="ECO:0000313" key="2">
    <source>
        <dbReference type="Proteomes" id="UP001432190"/>
    </source>
</evidence>
<protein>
    <recommendedName>
        <fullName evidence="3">DUF302 domain-containing protein</fullName>
    </recommendedName>
</protein>
<evidence type="ECO:0000313" key="1">
    <source>
        <dbReference type="EMBL" id="WUP50666.1"/>
    </source>
</evidence>
<name>A0ABZ1S876_9ACTN</name>
<dbReference type="RefSeq" id="WP_328852191.1">
    <property type="nucleotide sequence ID" value="NZ_CP108084.1"/>
</dbReference>